<dbReference type="EMBL" id="BSYO01000013">
    <property type="protein sequence ID" value="GMH13484.1"/>
    <property type="molecule type" value="Genomic_DNA"/>
</dbReference>
<protein>
    <submittedName>
        <fullName evidence="4">Uncharacterized protein</fullName>
    </submittedName>
</protein>
<evidence type="ECO:0000256" key="2">
    <source>
        <dbReference type="ARBA" id="ARBA00022472"/>
    </source>
</evidence>
<sequence>MLKRQYAELFMGVHQSTACTKSVFCAMEISSSQNGSILWFFKDKGFNDSSIQEMLRRCKRLEGMQKERATENWDFLRGIGIQERKLPSIVIKCPKILTFGVEERLEPMVQFLNTLATKPSDVAGAVIKFPYIFSHSVEEKLCPLLAFFEALGIPEKQLGKMILLNPRIISYSIELKLIKFIDFLAELDLTGGGVIGKILMKNPFIMGYSVDKRLQPTVEFLKSVGLTKLDLQRVAVNYPEVLCRDVKKTLEPNFSYLKSCGFDDRQIATLVTGYPPVLIKSIKNSLEPKIKFLVEVMGRRIEEVVDYPEFFRYGLKRTLEFRQKVLTKRNIECSLHEMLSSNQKKFSLKFGLIKELA</sequence>
<dbReference type="InterPro" id="IPR038538">
    <property type="entry name" value="MTERF_sf"/>
</dbReference>
<keyword evidence="2" id="KW-0805">Transcription regulation</keyword>
<comment type="caution">
    <text evidence="4">The sequence shown here is derived from an EMBL/GenBank/DDBJ whole genome shotgun (WGS) entry which is preliminary data.</text>
</comment>
<dbReference type="GO" id="GO:0003676">
    <property type="term" value="F:nucleic acid binding"/>
    <property type="evidence" value="ECO:0007669"/>
    <property type="project" value="InterPro"/>
</dbReference>
<proteinExistence type="inferred from homology"/>
<evidence type="ECO:0000256" key="1">
    <source>
        <dbReference type="ARBA" id="ARBA00007692"/>
    </source>
</evidence>
<accession>A0AAD3XR04</accession>
<dbReference type="Proteomes" id="UP001279734">
    <property type="component" value="Unassembled WGS sequence"/>
</dbReference>
<keyword evidence="3" id="KW-0809">Transit peptide</keyword>
<dbReference type="SMART" id="SM00733">
    <property type="entry name" value="Mterf"/>
    <property type="match status" value="8"/>
</dbReference>
<dbReference type="GO" id="GO:0006353">
    <property type="term" value="P:DNA-templated transcription termination"/>
    <property type="evidence" value="ECO:0007669"/>
    <property type="project" value="UniProtKB-KW"/>
</dbReference>
<comment type="similarity">
    <text evidence="1">Belongs to the mTERF family.</text>
</comment>
<evidence type="ECO:0000313" key="4">
    <source>
        <dbReference type="EMBL" id="GMH13484.1"/>
    </source>
</evidence>
<gene>
    <name evidence="4" type="ORF">Nepgr_015325</name>
</gene>
<dbReference type="Gene3D" id="1.25.70.10">
    <property type="entry name" value="Transcription termination factor 3, mitochondrial"/>
    <property type="match status" value="1"/>
</dbReference>
<keyword evidence="5" id="KW-1185">Reference proteome</keyword>
<reference evidence="4" key="1">
    <citation type="submission" date="2023-05" db="EMBL/GenBank/DDBJ databases">
        <title>Nepenthes gracilis genome sequencing.</title>
        <authorList>
            <person name="Fukushima K."/>
        </authorList>
    </citation>
    <scope>NUCLEOTIDE SEQUENCE</scope>
    <source>
        <strain evidence="4">SING2019-196</strain>
    </source>
</reference>
<dbReference type="InterPro" id="IPR003690">
    <property type="entry name" value="MTERF"/>
</dbReference>
<dbReference type="Pfam" id="PF02536">
    <property type="entry name" value="mTERF"/>
    <property type="match status" value="1"/>
</dbReference>
<dbReference type="AlphaFoldDB" id="A0AAD3XR04"/>
<keyword evidence="2" id="KW-0804">Transcription</keyword>
<dbReference type="PANTHER" id="PTHR13068:SF151">
    <property type="entry name" value="TRANSCRIPTION TERMINATION FACTOR MTERF9, CHLOROPLASTIC"/>
    <property type="match status" value="1"/>
</dbReference>
<keyword evidence="2" id="KW-0806">Transcription termination</keyword>
<name>A0AAD3XR04_NEPGR</name>
<evidence type="ECO:0000313" key="5">
    <source>
        <dbReference type="Proteomes" id="UP001279734"/>
    </source>
</evidence>
<evidence type="ECO:0000256" key="3">
    <source>
        <dbReference type="ARBA" id="ARBA00022946"/>
    </source>
</evidence>
<dbReference type="PANTHER" id="PTHR13068">
    <property type="entry name" value="CGI-12 PROTEIN-RELATED"/>
    <property type="match status" value="1"/>
</dbReference>
<organism evidence="4 5">
    <name type="scientific">Nepenthes gracilis</name>
    <name type="common">Slender pitcher plant</name>
    <dbReference type="NCBI Taxonomy" id="150966"/>
    <lineage>
        <taxon>Eukaryota</taxon>
        <taxon>Viridiplantae</taxon>
        <taxon>Streptophyta</taxon>
        <taxon>Embryophyta</taxon>
        <taxon>Tracheophyta</taxon>
        <taxon>Spermatophyta</taxon>
        <taxon>Magnoliopsida</taxon>
        <taxon>eudicotyledons</taxon>
        <taxon>Gunneridae</taxon>
        <taxon>Pentapetalae</taxon>
        <taxon>Caryophyllales</taxon>
        <taxon>Nepenthaceae</taxon>
        <taxon>Nepenthes</taxon>
    </lineage>
</organism>